<name>A0A0G4GFE7_9ALVE</name>
<dbReference type="AlphaFoldDB" id="A0A0G4GFE7"/>
<protein>
    <submittedName>
        <fullName evidence="2">Uncharacterized protein</fullName>
    </submittedName>
</protein>
<evidence type="ECO:0000256" key="1">
    <source>
        <dbReference type="SAM" id="MobiDB-lite"/>
    </source>
</evidence>
<gene>
    <name evidence="2" type="ORF">Cvel_21559</name>
</gene>
<dbReference type="VEuPathDB" id="CryptoDB:Cvel_21559"/>
<organism evidence="2">
    <name type="scientific">Chromera velia CCMP2878</name>
    <dbReference type="NCBI Taxonomy" id="1169474"/>
    <lineage>
        <taxon>Eukaryota</taxon>
        <taxon>Sar</taxon>
        <taxon>Alveolata</taxon>
        <taxon>Colpodellida</taxon>
        <taxon>Chromeraceae</taxon>
        <taxon>Chromera</taxon>
    </lineage>
</organism>
<sequence length="146" mass="15588">MKRGWIDDLTDSSFKLEGGTNEARACNAKASQNLTLVGARPPIVSWLSADAAMPHTWGRRGPSHICSCRGISIDSLDALPPEEGMQKGHTARGGDGREVRRGGPWAGQVLLSCPGDPQMPQCLTTVMYPPVPACPGALERPQVLML</sequence>
<reference evidence="2" key="1">
    <citation type="submission" date="2014-11" db="EMBL/GenBank/DDBJ databases">
        <authorList>
            <person name="Otto D Thomas"/>
            <person name="Naeem Raeece"/>
        </authorList>
    </citation>
    <scope>NUCLEOTIDE SEQUENCE</scope>
</reference>
<dbReference type="EMBL" id="CDMZ01001141">
    <property type="protein sequence ID" value="CEM27947.1"/>
    <property type="molecule type" value="Genomic_DNA"/>
</dbReference>
<feature type="region of interest" description="Disordered" evidence="1">
    <location>
        <begin position="80"/>
        <end position="101"/>
    </location>
</feature>
<proteinExistence type="predicted"/>
<evidence type="ECO:0000313" key="2">
    <source>
        <dbReference type="EMBL" id="CEM27947.1"/>
    </source>
</evidence>
<accession>A0A0G4GFE7</accession>
<feature type="compositionally biased region" description="Basic and acidic residues" evidence="1">
    <location>
        <begin position="92"/>
        <end position="101"/>
    </location>
</feature>